<dbReference type="Gene3D" id="2.60.40.10">
    <property type="entry name" value="Immunoglobulins"/>
    <property type="match status" value="1"/>
</dbReference>
<dbReference type="Proteomes" id="UP001200145">
    <property type="component" value="Unassembled WGS sequence"/>
</dbReference>
<sequence>MTTRIRKIGYLLLASLLAFLDIQSQNPATRSIVVGIGRTSCNSGNNRLTHFEFNEPLNRLNKFPSDCNPSLGGPGFSIYGSLVDYNPKDNMLYYFRWVGNDTYVWRWTPGTCPTGSLAPLRVFTNANLTASFDSDGYAWMVNMIATGNPVRHNLTLQRIDFTTGVVGAAVPVTLPSGVNIYEKSGDFTITPGGQFYFAFDNKLMTMNYTDYGSLPINATYIDTIRLPAPNQDLIGLAYAGGQFISSFVRFSPNTCIHSRINMLTGDRFNVTPNSTFSSYDNTSITSGIGSAKRLVSLTPTGTAGEYDVVYDLHVKNYGNYPISNLQVFDTLSNINFAANVVSSSASLISNPAGVALNPSYNGITNTQLLAAGQTLKNFPVNENNFTIRLNVRIRNIQRGRIYYNSATVTGTGFGSTATGFGVNLRDVSTDGSNPDLNLNGKPDDAGESVPTPFVVTVAGEAPPCPAINRVLYSDDFGAGNTNTTLRTGVSTEYTGSTVFPLAEDRYIVTGNPATGNSTYWNSMPDHSGNLNGRMMVVNADVQHNVIYSTTIDNLCSNLKYSLNVWVANISNANQRTFCSAVGGFKSPRLMFRARDAVTGLVLTDLTSPEITSSSWERHGIRFVLPNGYSSIILEIINQGEGGCGNDLALDDIEFGLCDAEPVINTTAVSAGCIGGPATFSATLSDPTIIDGTIQYQWQTSTDSISWTNISGATNSTYSISAVDASHQRFYRVLVASGGNINNAQCRYTSPGFYLALKNPSTAPPFAIRINRTQVCPGSPTQLTALGGTFGTNARYVWYAGGCGSGTPIGTGPTITVAPTATTTYFVRIEGDCNNTVCVSRTVTVACDIDDDDDGIPDIVENNGLDPDLDADMDGVQNYRDADTPGFVDVNNDNIDDRFDFDLDGTINSLDLDSDNDGIPDVVEAGGVDANGDGRIDNFTDPDGDGLSQNVDASNSGAVGSGVGLGLPDTDGDGIPNMFDLDSDNDGIYDVIEAGGPDANNDGRIDNGARILRTGADTNNDGRADSYPFFNMDRDMRPNPYDLDSDGDGITDLREAGYPDTDFNGMLDAGTPRHFVYPNSDGRGPFDYLDIDSDDDGVPDNIEGLATISYQMPTGLDSDNDGIDNAYDGMTGFGGVGIVPNDEDADGIPDYLDEDTDGDGDPDIIEANDFNMNNRPDDTITLTGNDTDGDGLDNRFDRDNSSAKGTSAYMGNGGSLTGDPNPGSNTMVQRHSTASTERDWRVYLYILSTRFIQVSAFQQNNGIQLNWEISTTEPVDYFEILRKDVNGAYVVVGTVQNSTGFFDTKPGTGSGVQYRIKAVNRSGKFVLSDVVLVKLSVVEQVSVMPNPAQSYLQVIISAKEKQWLDCQLMDDRGRLVYQQSQQLQKGNNTIQITGLGKFARGMYLLRLVSNNQEVITHKIILR</sequence>
<feature type="compositionally biased region" description="Basic and acidic residues" evidence="1">
    <location>
        <begin position="1191"/>
        <end position="1200"/>
    </location>
</feature>
<dbReference type="EMBL" id="JAKEVY010000004">
    <property type="protein sequence ID" value="MCF1716225.1"/>
    <property type="molecule type" value="Genomic_DNA"/>
</dbReference>
<organism evidence="5 6">
    <name type="scientific">Flavihumibacter fluminis</name>
    <dbReference type="NCBI Taxonomy" id="2909236"/>
    <lineage>
        <taxon>Bacteria</taxon>
        <taxon>Pseudomonadati</taxon>
        <taxon>Bacteroidota</taxon>
        <taxon>Chitinophagia</taxon>
        <taxon>Chitinophagales</taxon>
        <taxon>Chitinophagaceae</taxon>
        <taxon>Flavihumibacter</taxon>
    </lineage>
</organism>
<comment type="caution">
    <text evidence="5">The sequence shown here is derived from an EMBL/GenBank/DDBJ whole genome shotgun (WGS) entry which is preliminary data.</text>
</comment>
<dbReference type="Pfam" id="PF19081">
    <property type="entry name" value="Ig_7"/>
    <property type="match status" value="1"/>
</dbReference>
<name>A0ABS9BKW3_9BACT</name>
<feature type="chain" id="PRO_5046859924" evidence="2">
    <location>
        <begin position="21"/>
        <end position="1421"/>
    </location>
</feature>
<feature type="region of interest" description="Disordered" evidence="1">
    <location>
        <begin position="1168"/>
        <end position="1231"/>
    </location>
</feature>
<feature type="domain" description="Secretion system C-terminal sorting" evidence="3">
    <location>
        <begin position="1343"/>
        <end position="1419"/>
    </location>
</feature>
<evidence type="ECO:0000256" key="1">
    <source>
        <dbReference type="SAM" id="MobiDB-lite"/>
    </source>
</evidence>
<evidence type="ECO:0000259" key="4">
    <source>
        <dbReference type="Pfam" id="PF19081"/>
    </source>
</evidence>
<proteinExistence type="predicted"/>
<dbReference type="RefSeq" id="WP_234867232.1">
    <property type="nucleotide sequence ID" value="NZ_JAKEVY010000004.1"/>
</dbReference>
<dbReference type="NCBIfam" id="TIGR04183">
    <property type="entry name" value="Por_Secre_tail"/>
    <property type="match status" value="1"/>
</dbReference>
<dbReference type="InterPro" id="IPR013783">
    <property type="entry name" value="Ig-like_fold"/>
</dbReference>
<evidence type="ECO:0000313" key="6">
    <source>
        <dbReference type="Proteomes" id="UP001200145"/>
    </source>
</evidence>
<dbReference type="InterPro" id="IPR026444">
    <property type="entry name" value="Secre_tail"/>
</dbReference>
<evidence type="ECO:0000256" key="2">
    <source>
        <dbReference type="SAM" id="SignalP"/>
    </source>
</evidence>
<dbReference type="InterPro" id="IPR028974">
    <property type="entry name" value="TSP_type-3_rpt"/>
</dbReference>
<protein>
    <submittedName>
        <fullName evidence="5">T9SS type A sorting domain-containing protein</fullName>
    </submittedName>
</protein>
<dbReference type="Gene3D" id="4.10.1080.10">
    <property type="entry name" value="TSP type-3 repeat"/>
    <property type="match status" value="1"/>
</dbReference>
<evidence type="ECO:0000313" key="5">
    <source>
        <dbReference type="EMBL" id="MCF1716225.1"/>
    </source>
</evidence>
<dbReference type="Gene3D" id="2.60.40.2700">
    <property type="match status" value="1"/>
</dbReference>
<dbReference type="Pfam" id="PF18962">
    <property type="entry name" value="Por_Secre_tail"/>
    <property type="match status" value="1"/>
</dbReference>
<feature type="signal peptide" evidence="2">
    <location>
        <begin position="1"/>
        <end position="20"/>
    </location>
</feature>
<keyword evidence="6" id="KW-1185">Reference proteome</keyword>
<feature type="domain" description="Ig-like" evidence="4">
    <location>
        <begin position="770"/>
        <end position="844"/>
    </location>
</feature>
<gene>
    <name evidence="5" type="ORF">L0U88_16405</name>
</gene>
<reference evidence="5 6" key="1">
    <citation type="submission" date="2022-01" db="EMBL/GenBank/DDBJ databases">
        <title>Flavihumibacter sp. nov., isolated from sediment of a river.</title>
        <authorList>
            <person name="Liu H."/>
        </authorList>
    </citation>
    <scope>NUCLEOTIDE SEQUENCE [LARGE SCALE GENOMIC DNA]</scope>
    <source>
        <strain evidence="5 6">RY-1</strain>
    </source>
</reference>
<accession>A0ABS9BKW3</accession>
<dbReference type="InterPro" id="IPR044023">
    <property type="entry name" value="Ig_7"/>
</dbReference>
<evidence type="ECO:0000259" key="3">
    <source>
        <dbReference type="Pfam" id="PF18962"/>
    </source>
</evidence>
<keyword evidence="2" id="KW-0732">Signal</keyword>
<feature type="compositionally biased region" description="Polar residues" evidence="1">
    <location>
        <begin position="1221"/>
        <end position="1231"/>
    </location>
</feature>